<sequence>MAKTIKFNLICDGNPVRTIEDLQNNFSIEDMLGYYNNKLLHRWLSVRGYDSELKAVTAITDNDPLEIIKKLIHIFDISADEKKVEESIYMLKYLEERKELCAIYKDENYNVKNIINDYETGYRQLVNGIIENPNNVAVIKANIAEIVSNYAWILKLNHRNLFYVLQNESVLAVMCLLMNEKSRKYYLPSKITKEDGTIALDIVKNSDKAMMFDKICAMITTDSFNTALGENLISFSGMTDGYWKDLEPKGKRYMIISMGNGDYVRSAGCSGGDLSADDVRNNFVIVDGIDYKSNSDTRTLRYMEV</sequence>
<reference evidence="1" key="1">
    <citation type="submission" date="2020-10" db="EMBL/GenBank/DDBJ databases">
        <authorList>
            <person name="Gilroy R."/>
        </authorList>
    </citation>
    <scope>NUCLEOTIDE SEQUENCE</scope>
    <source>
        <strain evidence="1">CHK178-757</strain>
    </source>
</reference>
<dbReference type="Proteomes" id="UP000823927">
    <property type="component" value="Unassembled WGS sequence"/>
</dbReference>
<protein>
    <submittedName>
        <fullName evidence="1">Uncharacterized protein</fullName>
    </submittedName>
</protein>
<name>A0A9D1F6K2_9FIRM</name>
<organism evidence="1 2">
    <name type="scientific">Candidatus Scybalocola faecigallinarum</name>
    <dbReference type="NCBI Taxonomy" id="2840941"/>
    <lineage>
        <taxon>Bacteria</taxon>
        <taxon>Bacillati</taxon>
        <taxon>Bacillota</taxon>
        <taxon>Clostridia</taxon>
        <taxon>Lachnospirales</taxon>
        <taxon>Lachnospiraceae</taxon>
        <taxon>Lachnospiraceae incertae sedis</taxon>
        <taxon>Candidatus Scybalocola (ex Gilroy et al. 2021)</taxon>
    </lineage>
</organism>
<comment type="caution">
    <text evidence="1">The sequence shown here is derived from an EMBL/GenBank/DDBJ whole genome shotgun (WGS) entry which is preliminary data.</text>
</comment>
<evidence type="ECO:0000313" key="1">
    <source>
        <dbReference type="EMBL" id="HIS48608.1"/>
    </source>
</evidence>
<dbReference type="EMBL" id="DVIT01000059">
    <property type="protein sequence ID" value="HIS48608.1"/>
    <property type="molecule type" value="Genomic_DNA"/>
</dbReference>
<evidence type="ECO:0000313" key="2">
    <source>
        <dbReference type="Proteomes" id="UP000823927"/>
    </source>
</evidence>
<gene>
    <name evidence="1" type="ORF">IAB46_13855</name>
</gene>
<accession>A0A9D1F6K2</accession>
<reference evidence="1" key="2">
    <citation type="journal article" date="2021" name="PeerJ">
        <title>Extensive microbial diversity within the chicken gut microbiome revealed by metagenomics and culture.</title>
        <authorList>
            <person name="Gilroy R."/>
            <person name="Ravi A."/>
            <person name="Getino M."/>
            <person name="Pursley I."/>
            <person name="Horton D.L."/>
            <person name="Alikhan N.F."/>
            <person name="Baker D."/>
            <person name="Gharbi K."/>
            <person name="Hall N."/>
            <person name="Watson M."/>
            <person name="Adriaenssens E.M."/>
            <person name="Foster-Nyarko E."/>
            <person name="Jarju S."/>
            <person name="Secka A."/>
            <person name="Antonio M."/>
            <person name="Oren A."/>
            <person name="Chaudhuri R.R."/>
            <person name="La Ragione R."/>
            <person name="Hildebrand F."/>
            <person name="Pallen M.J."/>
        </authorList>
    </citation>
    <scope>NUCLEOTIDE SEQUENCE</scope>
    <source>
        <strain evidence="1">CHK178-757</strain>
    </source>
</reference>
<proteinExistence type="predicted"/>
<dbReference type="AlphaFoldDB" id="A0A9D1F6K2"/>